<name>A0A1F5G354_9BACT</name>
<evidence type="ECO:0000313" key="19">
    <source>
        <dbReference type="Proteomes" id="UP000176628"/>
    </source>
</evidence>
<feature type="domain" description="UvrD-like helicase C-terminal" evidence="17">
    <location>
        <begin position="259"/>
        <end position="551"/>
    </location>
</feature>
<dbReference type="GO" id="GO:0004527">
    <property type="term" value="F:exonuclease activity"/>
    <property type="evidence" value="ECO:0007669"/>
    <property type="project" value="UniProtKB-KW"/>
</dbReference>
<feature type="non-terminal residue" evidence="18">
    <location>
        <position position="1"/>
    </location>
</feature>
<evidence type="ECO:0000256" key="15">
    <source>
        <dbReference type="PROSITE-ProRule" id="PRU00560"/>
    </source>
</evidence>
<comment type="catalytic activity">
    <reaction evidence="14">
        <text>ATP + H2O = ADP + phosphate + H(+)</text>
        <dbReference type="Rhea" id="RHEA:13065"/>
        <dbReference type="ChEBI" id="CHEBI:15377"/>
        <dbReference type="ChEBI" id="CHEBI:15378"/>
        <dbReference type="ChEBI" id="CHEBI:30616"/>
        <dbReference type="ChEBI" id="CHEBI:43474"/>
        <dbReference type="ChEBI" id="CHEBI:456216"/>
        <dbReference type="EC" id="5.6.2.4"/>
    </reaction>
</comment>
<evidence type="ECO:0000256" key="14">
    <source>
        <dbReference type="ARBA" id="ARBA00048988"/>
    </source>
</evidence>
<keyword evidence="9" id="KW-0238">DNA-binding</keyword>
<dbReference type="Pfam" id="PF00580">
    <property type="entry name" value="UvrD-helicase"/>
    <property type="match status" value="1"/>
</dbReference>
<evidence type="ECO:0000313" key="18">
    <source>
        <dbReference type="EMBL" id="OGD86322.1"/>
    </source>
</evidence>
<dbReference type="GO" id="GO:0003677">
    <property type="term" value="F:DNA binding"/>
    <property type="evidence" value="ECO:0007669"/>
    <property type="project" value="UniProtKB-KW"/>
</dbReference>
<proteinExistence type="inferred from homology"/>
<keyword evidence="5 15" id="KW-0378">Hydrolase</keyword>
<dbReference type="EC" id="5.6.2.4" evidence="13"/>
<organism evidence="18 19">
    <name type="scientific">Candidatus Curtissbacteria bacterium RBG_16_39_7</name>
    <dbReference type="NCBI Taxonomy" id="1797707"/>
    <lineage>
        <taxon>Bacteria</taxon>
        <taxon>Candidatus Curtissiibacteriota</taxon>
    </lineage>
</organism>
<feature type="domain" description="UvrD-like helicase ATP-binding" evidence="16">
    <location>
        <begin position="1"/>
        <end position="258"/>
    </location>
</feature>
<dbReference type="SUPFAM" id="SSF52540">
    <property type="entry name" value="P-loop containing nucleoside triphosphate hydrolases"/>
    <property type="match status" value="1"/>
</dbReference>
<evidence type="ECO:0000256" key="4">
    <source>
        <dbReference type="ARBA" id="ARBA00022763"/>
    </source>
</evidence>
<comment type="caution">
    <text evidence="15">Lacks conserved residue(s) required for the propagation of feature annotation.</text>
</comment>
<protein>
    <recommendedName>
        <fullName evidence="13">DNA 3'-5' helicase</fullName>
        <ecNumber evidence="13">5.6.2.4</ecNumber>
    </recommendedName>
</protein>
<dbReference type="AlphaFoldDB" id="A0A1F5G354"/>
<dbReference type="PANTHER" id="PTHR11070">
    <property type="entry name" value="UVRD / RECB / PCRA DNA HELICASE FAMILY MEMBER"/>
    <property type="match status" value="1"/>
</dbReference>
<evidence type="ECO:0000256" key="8">
    <source>
        <dbReference type="ARBA" id="ARBA00022840"/>
    </source>
</evidence>
<dbReference type="InterPro" id="IPR027417">
    <property type="entry name" value="P-loop_NTPase"/>
</dbReference>
<evidence type="ECO:0000256" key="9">
    <source>
        <dbReference type="ARBA" id="ARBA00023125"/>
    </source>
</evidence>
<dbReference type="InterPro" id="IPR013986">
    <property type="entry name" value="DExx_box_DNA_helicase_dom_sf"/>
</dbReference>
<evidence type="ECO:0000259" key="17">
    <source>
        <dbReference type="PROSITE" id="PS51217"/>
    </source>
</evidence>
<dbReference type="EMBL" id="MFAV01000020">
    <property type="protein sequence ID" value="OGD86322.1"/>
    <property type="molecule type" value="Genomic_DNA"/>
</dbReference>
<keyword evidence="11" id="KW-0413">Isomerase</keyword>
<dbReference type="InterPro" id="IPR038726">
    <property type="entry name" value="PDDEXK_AddAB-type"/>
</dbReference>
<evidence type="ECO:0000256" key="7">
    <source>
        <dbReference type="ARBA" id="ARBA00022839"/>
    </source>
</evidence>
<evidence type="ECO:0000256" key="11">
    <source>
        <dbReference type="ARBA" id="ARBA00023235"/>
    </source>
</evidence>
<evidence type="ECO:0000256" key="3">
    <source>
        <dbReference type="ARBA" id="ARBA00022741"/>
    </source>
</evidence>
<dbReference type="PANTHER" id="PTHR11070:SF2">
    <property type="entry name" value="ATP-DEPENDENT DNA HELICASE SRS2"/>
    <property type="match status" value="1"/>
</dbReference>
<dbReference type="InterPro" id="IPR014017">
    <property type="entry name" value="DNA_helicase_UvrD-like_C"/>
</dbReference>
<dbReference type="Gene3D" id="1.10.10.160">
    <property type="match status" value="1"/>
</dbReference>
<comment type="similarity">
    <text evidence="1">Belongs to the helicase family. UvrD subfamily.</text>
</comment>
<keyword evidence="2" id="KW-0540">Nuclease</keyword>
<dbReference type="Gene3D" id="1.10.486.10">
    <property type="entry name" value="PCRA, domain 4"/>
    <property type="match status" value="1"/>
</dbReference>
<reference evidence="18 19" key="1">
    <citation type="journal article" date="2016" name="Nat. Commun.">
        <title>Thousands of microbial genomes shed light on interconnected biogeochemical processes in an aquifer system.</title>
        <authorList>
            <person name="Anantharaman K."/>
            <person name="Brown C.T."/>
            <person name="Hug L.A."/>
            <person name="Sharon I."/>
            <person name="Castelle C.J."/>
            <person name="Probst A.J."/>
            <person name="Thomas B.C."/>
            <person name="Singh A."/>
            <person name="Wilkins M.J."/>
            <person name="Karaoz U."/>
            <person name="Brodie E.L."/>
            <person name="Williams K.H."/>
            <person name="Hubbard S.S."/>
            <person name="Banfield J.F."/>
        </authorList>
    </citation>
    <scope>NUCLEOTIDE SEQUENCE [LARGE SCALE GENOMIC DNA]</scope>
</reference>
<evidence type="ECO:0000256" key="5">
    <source>
        <dbReference type="ARBA" id="ARBA00022801"/>
    </source>
</evidence>
<comment type="caution">
    <text evidence="18">The sequence shown here is derived from an EMBL/GenBank/DDBJ whole genome shotgun (WGS) entry which is preliminary data.</text>
</comment>
<dbReference type="Gene3D" id="3.40.50.300">
    <property type="entry name" value="P-loop containing nucleotide triphosphate hydrolases"/>
    <property type="match status" value="2"/>
</dbReference>
<dbReference type="PROSITE" id="PS51198">
    <property type="entry name" value="UVRD_HELICASE_ATP_BIND"/>
    <property type="match status" value="1"/>
</dbReference>
<evidence type="ECO:0000256" key="10">
    <source>
        <dbReference type="ARBA" id="ARBA00023204"/>
    </source>
</evidence>
<sequence>VAHIIAKRLPKPKDVLALTFTDKAAQEMEERVDILVPYGYVDCWISTFHSFGDRVIRENALELGLSPDLRILTRPEQVLFFQQNLFRFDLNYYRPLSNPTRFIQAITTLISRAKDEDVMPEEYLAFAKKIKDKEEREKQLELAKAYQQYEEFKTQVGLLDFGDQIVKTLELFRKHPKILAEYQNKFKYILVDEYQDTNYAQNEIVKLLAQKHKNICVTGDDDQSIYKFRGAAISNILEFVKNFPKAKQVILTQNYRSTQAILDSAYKLIKNNNPDRLEVRNKIVKKLKSQKKEYGPIPQVLYGATLSEETDLVAQEIDRLKKERGYLYRDFAVLVRANHDAVPFIHALNLLAIPSKFSGSQGLYDREEIRLLISFLRSISNFSDSLNLYNLAVSDLYLLDIRDCIKCMDYASRKNKSLYSVFENISKLADDLDVSKDSLATIQKITNDIKDFAELSRKEKVGRVLYQYLEHMGYLKRLEREQNPESEIKIANMAKFFEKIAEFGRLAQEESTRNFTEYLEFMRNAGEDPATAEVDSDIDAVNVMTIHQAKGLEFKNVFLVNIVAERFPTRERSDPIPLPEKLIKEILPVGDYHTQEERRLFYVGITRGQDLVYFTFGRDYGGKRQRKISLFVLEAFDKPDLKFEVVKSSPFEKIKQVALKEAPQQQFLFETKVIRLNQRQIDDYLTCPLKYKYATILRIPVLKHHAIIYGYALHKTVEEYFRQRQVGKILPLENVLEIFENAWESEGFLSAEHEEKRFEQGKFALKNFWEREKDNKDIPTFIEKPFRFTINDVSIGGRWDRVDIKKDFARIVDFKSSENIDEKKAKDRAKESVQLRVYALGYKKIYGKLPDLVGLYFLENGIVGEYEPDKKVVAKAEEEIKTVEEGIRSGNFEAQPSYFACSLCPFNRICPFTATKI</sequence>
<dbReference type="GO" id="GO:0005524">
    <property type="term" value="F:ATP binding"/>
    <property type="evidence" value="ECO:0007669"/>
    <property type="project" value="UniProtKB-UniRule"/>
</dbReference>
<dbReference type="Pfam" id="PF12705">
    <property type="entry name" value="PDDEXK_1"/>
    <property type="match status" value="1"/>
</dbReference>
<gene>
    <name evidence="18" type="ORF">A2Z23_00185</name>
</gene>
<dbReference type="CDD" id="cd17932">
    <property type="entry name" value="DEXQc_UvrD"/>
    <property type="match status" value="1"/>
</dbReference>
<comment type="catalytic activity">
    <reaction evidence="12">
        <text>Couples ATP hydrolysis with the unwinding of duplex DNA by translocating in the 3'-5' direction.</text>
        <dbReference type="EC" id="5.6.2.4"/>
    </reaction>
</comment>
<accession>A0A1F5G354</accession>
<evidence type="ECO:0000256" key="12">
    <source>
        <dbReference type="ARBA" id="ARBA00034617"/>
    </source>
</evidence>
<dbReference type="GO" id="GO:0043138">
    <property type="term" value="F:3'-5' DNA helicase activity"/>
    <property type="evidence" value="ECO:0007669"/>
    <property type="project" value="UniProtKB-EC"/>
</dbReference>
<evidence type="ECO:0000256" key="13">
    <source>
        <dbReference type="ARBA" id="ARBA00034808"/>
    </source>
</evidence>
<keyword evidence="6 15" id="KW-0347">Helicase</keyword>
<dbReference type="PROSITE" id="PS51217">
    <property type="entry name" value="UVRD_HELICASE_CTER"/>
    <property type="match status" value="1"/>
</dbReference>
<keyword evidence="7" id="KW-0269">Exonuclease</keyword>
<dbReference type="Gene3D" id="3.90.320.10">
    <property type="match status" value="1"/>
</dbReference>
<keyword evidence="8 15" id="KW-0067">ATP-binding</keyword>
<dbReference type="InterPro" id="IPR014016">
    <property type="entry name" value="UvrD-like_ATP-bd"/>
</dbReference>
<dbReference type="InterPro" id="IPR011604">
    <property type="entry name" value="PDDEXK-like_dom_sf"/>
</dbReference>
<dbReference type="GO" id="GO:0000725">
    <property type="term" value="P:recombinational repair"/>
    <property type="evidence" value="ECO:0007669"/>
    <property type="project" value="TreeGrafter"/>
</dbReference>
<dbReference type="InterPro" id="IPR000212">
    <property type="entry name" value="DNA_helicase_UvrD/REP"/>
</dbReference>
<keyword evidence="10" id="KW-0234">DNA repair</keyword>
<evidence type="ECO:0000259" key="16">
    <source>
        <dbReference type="PROSITE" id="PS51198"/>
    </source>
</evidence>
<keyword evidence="3 15" id="KW-0547">Nucleotide-binding</keyword>
<evidence type="ECO:0000256" key="2">
    <source>
        <dbReference type="ARBA" id="ARBA00022722"/>
    </source>
</evidence>
<evidence type="ECO:0000256" key="1">
    <source>
        <dbReference type="ARBA" id="ARBA00009922"/>
    </source>
</evidence>
<dbReference type="Proteomes" id="UP000176628">
    <property type="component" value="Unassembled WGS sequence"/>
</dbReference>
<dbReference type="Pfam" id="PF13361">
    <property type="entry name" value="UvrD_C"/>
    <property type="match status" value="1"/>
</dbReference>
<keyword evidence="4" id="KW-0227">DNA damage</keyword>
<evidence type="ECO:0000256" key="6">
    <source>
        <dbReference type="ARBA" id="ARBA00022806"/>
    </source>
</evidence>